<dbReference type="AlphaFoldDB" id="A0AAF0WNP8"/>
<reference evidence="1" key="2">
    <citation type="submission" date="2022-03" db="EMBL/GenBank/DDBJ databases">
        <title>Draft title - Genomic analysis of global carrot germplasm unveils the trajectory of domestication and the origin of high carotenoid orange carrot.</title>
        <authorList>
            <person name="Iorizzo M."/>
            <person name="Ellison S."/>
            <person name="Senalik D."/>
            <person name="Macko-Podgorni A."/>
            <person name="Grzebelus D."/>
            <person name="Bostan H."/>
            <person name="Rolling W."/>
            <person name="Curaba J."/>
            <person name="Simon P."/>
        </authorList>
    </citation>
    <scope>NUCLEOTIDE SEQUENCE</scope>
    <source>
        <tissue evidence="1">Leaf</tissue>
    </source>
</reference>
<organism evidence="1 2">
    <name type="scientific">Daucus carota subsp. sativus</name>
    <name type="common">Carrot</name>
    <dbReference type="NCBI Taxonomy" id="79200"/>
    <lineage>
        <taxon>Eukaryota</taxon>
        <taxon>Viridiplantae</taxon>
        <taxon>Streptophyta</taxon>
        <taxon>Embryophyta</taxon>
        <taxon>Tracheophyta</taxon>
        <taxon>Spermatophyta</taxon>
        <taxon>Magnoliopsida</taxon>
        <taxon>eudicotyledons</taxon>
        <taxon>Gunneridae</taxon>
        <taxon>Pentapetalae</taxon>
        <taxon>asterids</taxon>
        <taxon>campanulids</taxon>
        <taxon>Apiales</taxon>
        <taxon>Apiaceae</taxon>
        <taxon>Apioideae</taxon>
        <taxon>Scandiceae</taxon>
        <taxon>Daucinae</taxon>
        <taxon>Daucus</taxon>
        <taxon>Daucus sect. Daucus</taxon>
    </lineage>
</organism>
<proteinExistence type="predicted"/>
<protein>
    <submittedName>
        <fullName evidence="1">Uncharacterized protein</fullName>
    </submittedName>
</protein>
<gene>
    <name evidence="1" type="ORF">DCAR_0312222</name>
</gene>
<evidence type="ECO:0000313" key="1">
    <source>
        <dbReference type="EMBL" id="WOG92944.1"/>
    </source>
</evidence>
<name>A0AAF0WNP8_DAUCS</name>
<dbReference type="Proteomes" id="UP000077755">
    <property type="component" value="Chromosome 3"/>
</dbReference>
<reference evidence="1" key="1">
    <citation type="journal article" date="2016" name="Nat. Genet.">
        <title>A high-quality carrot genome assembly provides new insights into carotenoid accumulation and asterid genome evolution.</title>
        <authorList>
            <person name="Iorizzo M."/>
            <person name="Ellison S."/>
            <person name="Senalik D."/>
            <person name="Zeng P."/>
            <person name="Satapoomin P."/>
            <person name="Huang J."/>
            <person name="Bowman M."/>
            <person name="Iovene M."/>
            <person name="Sanseverino W."/>
            <person name="Cavagnaro P."/>
            <person name="Yildiz M."/>
            <person name="Macko-Podgorni A."/>
            <person name="Moranska E."/>
            <person name="Grzebelus E."/>
            <person name="Grzebelus D."/>
            <person name="Ashrafi H."/>
            <person name="Zheng Z."/>
            <person name="Cheng S."/>
            <person name="Spooner D."/>
            <person name="Van Deynze A."/>
            <person name="Simon P."/>
        </authorList>
    </citation>
    <scope>NUCLEOTIDE SEQUENCE</scope>
    <source>
        <tissue evidence="1">Leaf</tissue>
    </source>
</reference>
<evidence type="ECO:0000313" key="2">
    <source>
        <dbReference type="Proteomes" id="UP000077755"/>
    </source>
</evidence>
<keyword evidence="2" id="KW-1185">Reference proteome</keyword>
<accession>A0AAF0WNP8</accession>
<sequence length="92" mass="10555">MCSNYVPTLQFNELVEEKVNPLPELDEMMIQDMNKTTEIADTEERIMTQEVSTQLQQAALDMVIYQPLISVNPIHEVSVEKNLQNSVIEAFI</sequence>
<dbReference type="EMBL" id="CP093345">
    <property type="protein sequence ID" value="WOG92944.1"/>
    <property type="molecule type" value="Genomic_DNA"/>
</dbReference>